<dbReference type="GO" id="GO:0031177">
    <property type="term" value="F:phosphopantetheine binding"/>
    <property type="evidence" value="ECO:0007669"/>
    <property type="project" value="TreeGrafter"/>
</dbReference>
<dbReference type="InterPro" id="IPR001242">
    <property type="entry name" value="Condensation_dom"/>
</dbReference>
<dbReference type="PANTHER" id="PTHR45527">
    <property type="entry name" value="NONRIBOSOMAL PEPTIDE SYNTHETASE"/>
    <property type="match status" value="1"/>
</dbReference>
<dbReference type="GO" id="GO:0047527">
    <property type="term" value="F:2,3-dihydroxybenzoate-serine ligase activity"/>
    <property type="evidence" value="ECO:0007669"/>
    <property type="project" value="TreeGrafter"/>
</dbReference>
<dbReference type="GO" id="GO:0009239">
    <property type="term" value="P:enterobactin biosynthetic process"/>
    <property type="evidence" value="ECO:0007669"/>
    <property type="project" value="TreeGrafter"/>
</dbReference>
<feature type="domain" description="Condensation" evidence="1">
    <location>
        <begin position="4"/>
        <end position="288"/>
    </location>
</feature>
<sequence length="410" mass="44278">MPAEISYDRVAGAVERLAKRHGGLRAQLGASAADGQFVADETPPLLVAEEQSGCPGRVPARRAWLRCADLFDPRGPRRARFELIRQGQRYGVLLGALDHLVADGTSAEIVTRDLALLLDGGALPELPMTFQDVCRAQPSTDRVAEEAGEWARRLGDVAPLTGVMPHGAADGVRAQRDRHRAGGAGYHAVQLAARELKCSPFVVIAALCAISLWRRTAQERFLVHTPISTRRDPARQVSVGNFVNDRPLVCRVSPGESLLTLAKRIRGSCAAALRHSYASVSDLVRAVRGYENCLQGADADYVQLHVQVDDRRSAAGEGPSDRVERSVLGPFRPSGDVTCTTLRFHFSPDVTWTRTFFGGRRGGDEVAAEVSDDVLRLLELVPGSGTAPVRWLAEELPPVGGAIPVIEGDR</sequence>
<dbReference type="Proteomes" id="UP000614996">
    <property type="component" value="Unassembled WGS sequence"/>
</dbReference>
<proteinExistence type="predicted"/>
<evidence type="ECO:0000259" key="1">
    <source>
        <dbReference type="Pfam" id="PF00668"/>
    </source>
</evidence>
<protein>
    <recommendedName>
        <fullName evidence="1">Condensation domain-containing protein</fullName>
    </recommendedName>
</protein>
<dbReference type="GO" id="GO:0008610">
    <property type="term" value="P:lipid biosynthetic process"/>
    <property type="evidence" value="ECO:0007669"/>
    <property type="project" value="UniProtKB-ARBA"/>
</dbReference>
<dbReference type="GO" id="GO:0005829">
    <property type="term" value="C:cytosol"/>
    <property type="evidence" value="ECO:0007669"/>
    <property type="project" value="TreeGrafter"/>
</dbReference>
<evidence type="ECO:0000313" key="3">
    <source>
        <dbReference type="Proteomes" id="UP000614996"/>
    </source>
</evidence>
<dbReference type="Pfam" id="PF00668">
    <property type="entry name" value="Condensation"/>
    <property type="match status" value="1"/>
</dbReference>
<dbReference type="SUPFAM" id="SSF52777">
    <property type="entry name" value="CoA-dependent acyltransferases"/>
    <property type="match status" value="2"/>
</dbReference>
<dbReference type="InterPro" id="IPR023213">
    <property type="entry name" value="CAT-like_dom_sf"/>
</dbReference>
<reference evidence="3" key="1">
    <citation type="journal article" date="2021" name="Int. J. Syst. Evol. Microbiol.">
        <title>Actinocatenispora comari sp. nov., an endophytic actinomycete isolated from aerial parts of Comarum salesowianum.</title>
        <authorList>
            <person name="Oyunbileg N."/>
            <person name="Iizaka Y."/>
            <person name="Hamada M."/>
            <person name="Davaapurev B.O."/>
            <person name="Fukumoto A."/>
            <person name="Tsetseg B."/>
            <person name="Kato F."/>
            <person name="Tamura T."/>
            <person name="Batkhuu J."/>
            <person name="Anzai Y."/>
        </authorList>
    </citation>
    <scope>NUCLEOTIDE SEQUENCE [LARGE SCALE GENOMIC DNA]</scope>
    <source>
        <strain evidence="3">NUM-2625</strain>
    </source>
</reference>
<dbReference type="GO" id="GO:0043041">
    <property type="term" value="P:amino acid activation for nonribosomal peptide biosynthetic process"/>
    <property type="evidence" value="ECO:0007669"/>
    <property type="project" value="TreeGrafter"/>
</dbReference>
<dbReference type="GO" id="GO:0009366">
    <property type="term" value="C:enterobactin synthetase complex"/>
    <property type="evidence" value="ECO:0007669"/>
    <property type="project" value="TreeGrafter"/>
</dbReference>
<gene>
    <name evidence="2" type="ORF">NUM_16870</name>
</gene>
<keyword evidence="3" id="KW-1185">Reference proteome</keyword>
<dbReference type="AlphaFoldDB" id="A0A8J4ACZ3"/>
<name>A0A8J4ACZ3_9ACTN</name>
<dbReference type="PANTHER" id="PTHR45527:SF1">
    <property type="entry name" value="FATTY ACID SYNTHASE"/>
    <property type="match status" value="1"/>
</dbReference>
<accession>A0A8J4ACZ3</accession>
<dbReference type="Gene3D" id="3.30.559.30">
    <property type="entry name" value="Nonribosomal peptide synthetase, condensation domain"/>
    <property type="match status" value="1"/>
</dbReference>
<dbReference type="Gene3D" id="3.30.559.10">
    <property type="entry name" value="Chloramphenicol acetyltransferase-like domain"/>
    <property type="match status" value="1"/>
</dbReference>
<evidence type="ECO:0000313" key="2">
    <source>
        <dbReference type="EMBL" id="GIL26433.1"/>
    </source>
</evidence>
<organism evidence="2 3">
    <name type="scientific">Actinocatenispora comari</name>
    <dbReference type="NCBI Taxonomy" id="2807577"/>
    <lineage>
        <taxon>Bacteria</taxon>
        <taxon>Bacillati</taxon>
        <taxon>Actinomycetota</taxon>
        <taxon>Actinomycetes</taxon>
        <taxon>Micromonosporales</taxon>
        <taxon>Micromonosporaceae</taxon>
        <taxon>Actinocatenispora</taxon>
    </lineage>
</organism>
<dbReference type="EMBL" id="BOPO01000023">
    <property type="protein sequence ID" value="GIL26433.1"/>
    <property type="molecule type" value="Genomic_DNA"/>
</dbReference>
<comment type="caution">
    <text evidence="2">The sequence shown here is derived from an EMBL/GenBank/DDBJ whole genome shotgun (WGS) entry which is preliminary data.</text>
</comment>